<keyword evidence="10 15" id="KW-0418">Kinase</keyword>
<comment type="subunit">
    <text evidence="15">Homotetramer.</text>
</comment>
<keyword evidence="9 15" id="KW-0547">Nucleotide-binding</keyword>
<evidence type="ECO:0000256" key="13">
    <source>
        <dbReference type="ARBA" id="ARBA00023152"/>
    </source>
</evidence>
<dbReference type="InterPro" id="IPR035966">
    <property type="entry name" value="PKF_sf"/>
</dbReference>
<evidence type="ECO:0000256" key="3">
    <source>
        <dbReference type="ARBA" id="ARBA00004496"/>
    </source>
</evidence>
<comment type="caution">
    <text evidence="15">Lacks conserved residue(s) required for the propagation of feature annotation.</text>
</comment>
<protein>
    <recommendedName>
        <fullName evidence="15">ATP-dependent 6-phosphofructokinase</fullName>
        <shortName evidence="15">ATP-PFK</shortName>
        <shortName evidence="15">Phosphofructokinase</shortName>
        <ecNumber evidence="15">2.7.1.11</ecNumber>
    </recommendedName>
    <alternativeName>
        <fullName evidence="15">Phosphohexokinase</fullName>
    </alternativeName>
</protein>
<dbReference type="PANTHER" id="PTHR13697:SF4">
    <property type="entry name" value="ATP-DEPENDENT 6-PHOSPHOFRUCTOKINASE"/>
    <property type="match status" value="1"/>
</dbReference>
<feature type="binding site" evidence="15">
    <location>
        <begin position="102"/>
        <end position="105"/>
    </location>
    <ligand>
        <name>ATP</name>
        <dbReference type="ChEBI" id="CHEBI:30616"/>
    </ligand>
</feature>
<dbReference type="InterPro" id="IPR012828">
    <property type="entry name" value="PFKA_ATP_prok"/>
</dbReference>
<feature type="binding site" evidence="15">
    <location>
        <begin position="72"/>
        <end position="73"/>
    </location>
    <ligand>
        <name>ATP</name>
        <dbReference type="ChEBI" id="CHEBI:30616"/>
    </ligand>
</feature>
<comment type="catalytic activity">
    <reaction evidence="14 15">
        <text>beta-D-fructose 6-phosphate + ATP = beta-D-fructose 1,6-bisphosphate + ADP + H(+)</text>
        <dbReference type="Rhea" id="RHEA:16109"/>
        <dbReference type="ChEBI" id="CHEBI:15378"/>
        <dbReference type="ChEBI" id="CHEBI:30616"/>
        <dbReference type="ChEBI" id="CHEBI:32966"/>
        <dbReference type="ChEBI" id="CHEBI:57634"/>
        <dbReference type="ChEBI" id="CHEBI:456216"/>
        <dbReference type="EC" id="2.7.1.11"/>
    </reaction>
</comment>
<feature type="binding site" evidence="15">
    <location>
        <position position="103"/>
    </location>
    <ligand>
        <name>Mg(2+)</name>
        <dbReference type="ChEBI" id="CHEBI:18420"/>
        <note>catalytic</note>
    </ligand>
</feature>
<dbReference type="SUPFAM" id="SSF53784">
    <property type="entry name" value="Phosphofructokinase"/>
    <property type="match status" value="1"/>
</dbReference>
<keyword evidence="18" id="KW-1185">Reference proteome</keyword>
<accession>A0ABY5J166</accession>
<feature type="domain" description="Phosphofructokinase" evidence="16">
    <location>
        <begin position="3"/>
        <end position="277"/>
    </location>
</feature>
<comment type="function">
    <text evidence="2 15">Catalyzes the phosphorylation of D-fructose 6-phosphate to fructose 1,6-bisphosphate by ATP, the first committing step of glycolysis.</text>
</comment>
<dbReference type="GO" id="GO:0003872">
    <property type="term" value="F:6-phosphofructokinase activity"/>
    <property type="evidence" value="ECO:0007669"/>
    <property type="project" value="UniProtKB-EC"/>
</dbReference>
<evidence type="ECO:0000256" key="2">
    <source>
        <dbReference type="ARBA" id="ARBA00002659"/>
    </source>
</evidence>
<evidence type="ECO:0000259" key="16">
    <source>
        <dbReference type="Pfam" id="PF00365"/>
    </source>
</evidence>
<evidence type="ECO:0000256" key="12">
    <source>
        <dbReference type="ARBA" id="ARBA00022842"/>
    </source>
</evidence>
<dbReference type="PRINTS" id="PR00476">
    <property type="entry name" value="PHFRCTKINASE"/>
</dbReference>
<feature type="binding site" description="in other chain" evidence="15">
    <location>
        <position position="223"/>
    </location>
    <ligand>
        <name>substrate</name>
        <note>ligand shared between dimeric partners</note>
    </ligand>
</feature>
<feature type="binding site" evidence="15">
    <location>
        <position position="162"/>
    </location>
    <ligand>
        <name>substrate</name>
        <note>ligand shared between dimeric partners</note>
    </ligand>
</feature>
<dbReference type="HAMAP" id="MF_00339">
    <property type="entry name" value="Phosphofructokinase_I_B1"/>
    <property type="match status" value="1"/>
</dbReference>
<evidence type="ECO:0000256" key="15">
    <source>
        <dbReference type="HAMAP-Rule" id="MF_00339"/>
    </source>
</evidence>
<feature type="binding site" evidence="15">
    <location>
        <position position="245"/>
    </location>
    <ligand>
        <name>substrate</name>
        <note>ligand shared between dimeric partners</note>
    </ligand>
</feature>
<organism evidence="17 18">
    <name type="scientific">Mycoplasmopsis equigenitalium</name>
    <dbReference type="NCBI Taxonomy" id="114883"/>
    <lineage>
        <taxon>Bacteria</taxon>
        <taxon>Bacillati</taxon>
        <taxon>Mycoplasmatota</taxon>
        <taxon>Mycoplasmoidales</taxon>
        <taxon>Metamycoplasmataceae</taxon>
        <taxon>Mycoplasmopsis</taxon>
    </lineage>
</organism>
<evidence type="ECO:0000313" key="18">
    <source>
        <dbReference type="Proteomes" id="UP001059576"/>
    </source>
</evidence>
<dbReference type="Gene3D" id="3.40.50.450">
    <property type="match status" value="1"/>
</dbReference>
<dbReference type="NCBIfam" id="NF002872">
    <property type="entry name" value="PRK03202.1"/>
    <property type="match status" value="1"/>
</dbReference>
<evidence type="ECO:0000256" key="14">
    <source>
        <dbReference type="ARBA" id="ARBA00048070"/>
    </source>
</evidence>
<evidence type="ECO:0000256" key="10">
    <source>
        <dbReference type="ARBA" id="ARBA00022777"/>
    </source>
</evidence>
<evidence type="ECO:0000256" key="11">
    <source>
        <dbReference type="ARBA" id="ARBA00022840"/>
    </source>
</evidence>
<dbReference type="PANTHER" id="PTHR13697">
    <property type="entry name" value="PHOSPHOFRUCTOKINASE"/>
    <property type="match status" value="1"/>
</dbReference>
<reference evidence="17" key="1">
    <citation type="submission" date="2022-07" db="EMBL/GenBank/DDBJ databases">
        <title>Complete genome of Mycoplasma equigenitalium type strain T37.</title>
        <authorList>
            <person name="Spergser J."/>
        </authorList>
    </citation>
    <scope>NUCLEOTIDE SEQUENCE</scope>
    <source>
        <strain evidence="17">T37</strain>
    </source>
</reference>
<feature type="active site" description="Proton acceptor" evidence="15">
    <location>
        <position position="127"/>
    </location>
</feature>
<comment type="activity regulation">
    <text evidence="15">Allosterically activated by ADP and other diphosphonucleosides, and allosterically inhibited by phosphoenolpyruvate.</text>
</comment>
<gene>
    <name evidence="15 17" type="primary">pfkA</name>
    <name evidence="17" type="ORF">NPA09_00055</name>
</gene>
<keyword evidence="12 15" id="KW-0460">Magnesium</keyword>
<dbReference type="EC" id="2.7.1.11" evidence="15"/>
<keyword evidence="13 15" id="KW-0324">Glycolysis</keyword>
<evidence type="ECO:0000256" key="6">
    <source>
        <dbReference type="ARBA" id="ARBA00022533"/>
    </source>
</evidence>
<dbReference type="Proteomes" id="UP001059576">
    <property type="component" value="Chromosome"/>
</dbReference>
<name>A0ABY5J166_9BACT</name>
<proteinExistence type="inferred from homology"/>
<comment type="similarity">
    <text evidence="15">Belongs to the phosphofructokinase type A (PFKA) family. ATP-dependent PFK group I subfamily. Prokaryotic clade 'B1' sub-subfamily.</text>
</comment>
<dbReference type="EMBL" id="CP101808">
    <property type="protein sequence ID" value="UUD36964.1"/>
    <property type="molecule type" value="Genomic_DNA"/>
</dbReference>
<keyword evidence="8 15" id="KW-0479">Metal-binding</keyword>
<evidence type="ECO:0000256" key="4">
    <source>
        <dbReference type="ARBA" id="ARBA00004679"/>
    </source>
</evidence>
<feature type="binding site" evidence="15">
    <location>
        <position position="11"/>
    </location>
    <ligand>
        <name>ATP</name>
        <dbReference type="ChEBI" id="CHEBI:30616"/>
    </ligand>
</feature>
<dbReference type="PIRSF" id="PIRSF000532">
    <property type="entry name" value="ATP_PFK_prok"/>
    <property type="match status" value="1"/>
</dbReference>
<evidence type="ECO:0000256" key="7">
    <source>
        <dbReference type="ARBA" id="ARBA00022679"/>
    </source>
</evidence>
<feature type="binding site" description="in other chain" evidence="15">
    <location>
        <begin position="169"/>
        <end position="171"/>
    </location>
    <ligand>
        <name>substrate</name>
        <note>ligand shared between dimeric partners</note>
    </ligand>
</feature>
<dbReference type="RefSeq" id="WP_129722669.1">
    <property type="nucleotide sequence ID" value="NZ_CP101808.1"/>
</dbReference>
<comment type="subcellular location">
    <subcellularLocation>
        <location evidence="3 15">Cytoplasm</location>
    </subcellularLocation>
</comment>
<dbReference type="Gene3D" id="3.40.50.460">
    <property type="entry name" value="Phosphofructokinase domain"/>
    <property type="match status" value="1"/>
</dbReference>
<feature type="binding site" description="in other chain" evidence="15">
    <location>
        <begin position="125"/>
        <end position="127"/>
    </location>
    <ligand>
        <name>substrate</name>
        <note>ligand shared between dimeric partners</note>
    </ligand>
</feature>
<dbReference type="NCBIfam" id="TIGR02482">
    <property type="entry name" value="PFKA_ATP"/>
    <property type="match status" value="1"/>
</dbReference>
<dbReference type="InterPro" id="IPR022953">
    <property type="entry name" value="ATP_PFK"/>
</dbReference>
<dbReference type="InterPro" id="IPR000023">
    <property type="entry name" value="Phosphofructokinase_dom"/>
</dbReference>
<keyword evidence="6 15" id="KW-0021">Allosteric enzyme</keyword>
<sequence>MKKIAVLTSGGDAPGMNNAIYGIVQEAKKHKIEVYFVKNGFKGLVEDDMSTTLLENIHNYVSRGGTCLYTARYPEFKEAKTREKAVKLLKKKGIEAVIVIGGDGSFQGAQKLHELGIKTIGLPGTIDNDIASTAESIGYDTALNNIVDAINKIRDTSESHDRCIFVEVMGNHNGALALYSGLATAAEIIITNEYTLNADEIAEIVRGEFKKPNKHSVVIVVSEKIYPDLNKLAKEVGQKSGCNARSMVLGYIQRGGSPTARDRINAALLGIQSVNLLVQGKSGIVLGYSAREIVETPILEALKLEGSTIEERTEIAKHFNKLSRA</sequence>
<evidence type="ECO:0000256" key="9">
    <source>
        <dbReference type="ARBA" id="ARBA00022741"/>
    </source>
</evidence>
<feature type="binding site" description="in other chain" evidence="15">
    <location>
        <begin position="251"/>
        <end position="254"/>
    </location>
    <ligand>
        <name>substrate</name>
        <note>ligand shared between dimeric partners</note>
    </ligand>
</feature>
<feature type="binding site" description="in other chain" evidence="15">
    <location>
        <position position="211"/>
    </location>
    <ligand>
        <name>ADP</name>
        <dbReference type="ChEBI" id="CHEBI:456216"/>
        <note>allosteric activator; ligand shared between dimeric partners</note>
    </ligand>
</feature>
<evidence type="ECO:0000256" key="5">
    <source>
        <dbReference type="ARBA" id="ARBA00022490"/>
    </source>
</evidence>
<keyword evidence="7 15" id="KW-0808">Transferase</keyword>
<comment type="cofactor">
    <cofactor evidence="1 15">
        <name>Mg(2+)</name>
        <dbReference type="ChEBI" id="CHEBI:18420"/>
    </cofactor>
</comment>
<evidence type="ECO:0000256" key="8">
    <source>
        <dbReference type="ARBA" id="ARBA00022723"/>
    </source>
</evidence>
<dbReference type="InterPro" id="IPR012003">
    <property type="entry name" value="ATP_PFK_prok-type"/>
</dbReference>
<evidence type="ECO:0000313" key="17">
    <source>
        <dbReference type="EMBL" id="UUD36964.1"/>
    </source>
</evidence>
<dbReference type="Pfam" id="PF00365">
    <property type="entry name" value="PFK"/>
    <property type="match status" value="1"/>
</dbReference>
<evidence type="ECO:0000256" key="1">
    <source>
        <dbReference type="ARBA" id="ARBA00001946"/>
    </source>
</evidence>
<feature type="binding site" description="in other chain" evidence="15">
    <location>
        <begin position="214"/>
        <end position="216"/>
    </location>
    <ligand>
        <name>ADP</name>
        <dbReference type="ChEBI" id="CHEBI:456216"/>
        <note>allosteric activator; ligand shared between dimeric partners</note>
    </ligand>
</feature>
<comment type="pathway">
    <text evidence="4 15">Carbohydrate degradation; glycolysis; D-glyceraldehyde 3-phosphate and glycerone phosphate from D-glucose: step 3/4.</text>
</comment>
<keyword evidence="11 15" id="KW-0067">ATP-binding</keyword>
<feature type="binding site" description="in other chain" evidence="15">
    <location>
        <position position="154"/>
    </location>
    <ligand>
        <name>ADP</name>
        <dbReference type="ChEBI" id="CHEBI:456216"/>
        <note>allosteric activator; ligand shared between dimeric partners</note>
    </ligand>
</feature>
<keyword evidence="5 15" id="KW-0963">Cytoplasm</keyword>